<dbReference type="PANTHER" id="PTHR22941">
    <property type="entry name" value="SERPENTINE RECEPTOR"/>
    <property type="match status" value="1"/>
</dbReference>
<dbReference type="PANTHER" id="PTHR22941:SF2">
    <property type="entry name" value="SERPENTINE RECEPTOR, CLASS H-RELATED"/>
    <property type="match status" value="1"/>
</dbReference>
<feature type="transmembrane region" description="Helical" evidence="1">
    <location>
        <begin position="194"/>
        <end position="224"/>
    </location>
</feature>
<dbReference type="InterPro" id="IPR053220">
    <property type="entry name" value="Nematode_rcpt-like_serp_H"/>
</dbReference>
<feature type="transmembrane region" description="Helical" evidence="1">
    <location>
        <begin position="148"/>
        <end position="173"/>
    </location>
</feature>
<keyword evidence="1" id="KW-1133">Transmembrane helix</keyword>
<dbReference type="AlphaFoldDB" id="A0A1I7T1G3"/>
<dbReference type="WBParaSite" id="Csp11.Scaffold462.g1499.t1">
    <property type="protein sequence ID" value="Csp11.Scaffold462.g1499.t1"/>
    <property type="gene ID" value="Csp11.Scaffold462.g1499"/>
</dbReference>
<dbReference type="SUPFAM" id="SSF81321">
    <property type="entry name" value="Family A G protein-coupled receptor-like"/>
    <property type="match status" value="1"/>
</dbReference>
<sequence length="286" mass="33212">MKKLKWFLINLQIWIACFDYTITFFVIPVLLLPTFMGFPLGILKYVNVNFVLPSLLGLIFLGYVLVSIVAIFENQFHTILTISRVTNWTKWRRPCLIFHYVLVFLGVSSFIFFVPEQEGAVQRALQRIPCLPSYVFDRTLYVFAEQSAYHITLFSIFNILVSVEVFILMKLLVQNVREQMKDRRMSTKTYKLQKKLFIALAIQSFLPLTLIVIPCIYTLIMVIFEYYNQAYSSVALIMGSLHGIISTLVMLFIHHPYREAMRMSFFGKNGLGIRRNTVLISSVVPT</sequence>
<feature type="transmembrane region" description="Helical" evidence="1">
    <location>
        <begin position="50"/>
        <end position="72"/>
    </location>
</feature>
<feature type="transmembrane region" description="Helical" evidence="1">
    <location>
        <begin position="7"/>
        <end position="30"/>
    </location>
</feature>
<keyword evidence="1" id="KW-0472">Membrane</keyword>
<evidence type="ECO:0000313" key="2">
    <source>
        <dbReference type="Proteomes" id="UP000095282"/>
    </source>
</evidence>
<dbReference type="InterPro" id="IPR019422">
    <property type="entry name" value="7TM_GPCR_serpentine_rcpt_Srh"/>
</dbReference>
<protein>
    <submittedName>
        <fullName evidence="3">Serpentine Receptor, class H</fullName>
    </submittedName>
</protein>
<dbReference type="PROSITE" id="PS51257">
    <property type="entry name" value="PROKAR_LIPOPROTEIN"/>
    <property type="match status" value="1"/>
</dbReference>
<dbReference type="Proteomes" id="UP000095282">
    <property type="component" value="Unplaced"/>
</dbReference>
<feature type="transmembrane region" description="Helical" evidence="1">
    <location>
        <begin position="93"/>
        <end position="114"/>
    </location>
</feature>
<dbReference type="Pfam" id="PF10318">
    <property type="entry name" value="7TM_GPCR_Srh"/>
    <property type="match status" value="1"/>
</dbReference>
<reference evidence="3" key="1">
    <citation type="submission" date="2016-11" db="UniProtKB">
        <authorList>
            <consortium name="WormBaseParasite"/>
        </authorList>
    </citation>
    <scope>IDENTIFICATION</scope>
</reference>
<keyword evidence="2" id="KW-1185">Reference proteome</keyword>
<name>A0A1I7T1G3_9PELO</name>
<feature type="transmembrane region" description="Helical" evidence="1">
    <location>
        <begin position="230"/>
        <end position="253"/>
    </location>
</feature>
<evidence type="ECO:0000256" key="1">
    <source>
        <dbReference type="SAM" id="Phobius"/>
    </source>
</evidence>
<proteinExistence type="predicted"/>
<evidence type="ECO:0000313" key="3">
    <source>
        <dbReference type="WBParaSite" id="Csp11.Scaffold462.g1499.t1"/>
    </source>
</evidence>
<accession>A0A1I7T1G3</accession>
<keyword evidence="1" id="KW-0812">Transmembrane</keyword>
<organism evidence="2 3">
    <name type="scientific">Caenorhabditis tropicalis</name>
    <dbReference type="NCBI Taxonomy" id="1561998"/>
    <lineage>
        <taxon>Eukaryota</taxon>
        <taxon>Metazoa</taxon>
        <taxon>Ecdysozoa</taxon>
        <taxon>Nematoda</taxon>
        <taxon>Chromadorea</taxon>
        <taxon>Rhabditida</taxon>
        <taxon>Rhabditina</taxon>
        <taxon>Rhabditomorpha</taxon>
        <taxon>Rhabditoidea</taxon>
        <taxon>Rhabditidae</taxon>
        <taxon>Peloderinae</taxon>
        <taxon>Caenorhabditis</taxon>
    </lineage>
</organism>